<gene>
    <name evidence="2" type="ORF">SAMN06297358_3713</name>
</gene>
<name>A0A286ADP2_9SPHI</name>
<dbReference type="RefSeq" id="WP_097133486.1">
    <property type="nucleotide sequence ID" value="NZ_OCMT01000004.1"/>
</dbReference>
<accession>A0A286ADP2</accession>
<dbReference type="Proteomes" id="UP000219281">
    <property type="component" value="Unassembled WGS sequence"/>
</dbReference>
<dbReference type="InterPro" id="IPR036514">
    <property type="entry name" value="SGNH_hydro_sf"/>
</dbReference>
<dbReference type="EMBL" id="OCMT01000004">
    <property type="protein sequence ID" value="SOD20005.1"/>
    <property type="molecule type" value="Genomic_DNA"/>
</dbReference>
<feature type="domain" description="DUF4886" evidence="1">
    <location>
        <begin position="47"/>
        <end position="288"/>
    </location>
</feature>
<dbReference type="AlphaFoldDB" id="A0A286ADP2"/>
<reference evidence="3" key="1">
    <citation type="submission" date="2017-09" db="EMBL/GenBank/DDBJ databases">
        <authorList>
            <person name="Varghese N."/>
            <person name="Submissions S."/>
        </authorList>
    </citation>
    <scope>NUCLEOTIDE SEQUENCE [LARGE SCALE GENOMIC DNA]</scope>
    <source>
        <strain evidence="3">CGMCC 1.12803</strain>
    </source>
</reference>
<organism evidence="2 3">
    <name type="scientific">Pedobacter xixiisoli</name>
    <dbReference type="NCBI Taxonomy" id="1476464"/>
    <lineage>
        <taxon>Bacteria</taxon>
        <taxon>Pseudomonadati</taxon>
        <taxon>Bacteroidota</taxon>
        <taxon>Sphingobacteriia</taxon>
        <taxon>Sphingobacteriales</taxon>
        <taxon>Sphingobacteriaceae</taxon>
        <taxon>Pedobacter</taxon>
    </lineage>
</organism>
<protein>
    <recommendedName>
        <fullName evidence="1">DUF4886 domain-containing protein</fullName>
    </recommendedName>
</protein>
<evidence type="ECO:0000313" key="2">
    <source>
        <dbReference type="EMBL" id="SOD20005.1"/>
    </source>
</evidence>
<dbReference type="InterPro" id="IPR032616">
    <property type="entry name" value="DUF4886"/>
</dbReference>
<sequence length="299" mass="33312">MKLFKQKLFVILVLLTGAFISKADTYYFVNHSAFSNAGKPNKDSVIKILAIGNSFSEDAIEYYLQGLAKAGGYKVIIGNLYIGGAPLDLHWKNAQNNADVYEYRKTGLGGKKERLSKVSIAKALADENWNYVSFQQASPKSGLFDTYVEPLPLLFNYVKEKATNPKVKYIWHQTWAYAQNSTHNGFASYNKDQMRMYQAIADASSKVKSLVPIDIVVPAGTAIQNARTKLGDVLCRDGYHLDLNIGRYTASCVWYEAIFKKNVIGNTYKPDKVNGADALTAQQAAHKAIKKPFKVSKIK</sequence>
<dbReference type="Gene3D" id="3.40.50.1110">
    <property type="entry name" value="SGNH hydrolase"/>
    <property type="match status" value="1"/>
</dbReference>
<evidence type="ECO:0000313" key="3">
    <source>
        <dbReference type="Proteomes" id="UP000219281"/>
    </source>
</evidence>
<proteinExistence type="predicted"/>
<keyword evidence="3" id="KW-1185">Reference proteome</keyword>
<dbReference type="OrthoDB" id="265974at2"/>
<dbReference type="GO" id="GO:0016788">
    <property type="term" value="F:hydrolase activity, acting on ester bonds"/>
    <property type="evidence" value="ECO:0007669"/>
    <property type="project" value="UniProtKB-ARBA"/>
</dbReference>
<dbReference type="Pfam" id="PF16227">
    <property type="entry name" value="DUF4886"/>
    <property type="match status" value="1"/>
</dbReference>
<evidence type="ECO:0000259" key="1">
    <source>
        <dbReference type="Pfam" id="PF16227"/>
    </source>
</evidence>